<name>A0A0R2WVH5_9GAMM</name>
<dbReference type="Pfam" id="PF02580">
    <property type="entry name" value="Tyr_Deacylase"/>
    <property type="match status" value="1"/>
</dbReference>
<sequence>MNLSVKDIDGEVLLVSQFTLAADTQKGLRPGFSSAMPPASAEPLFETMVAQASRQHTKTKSGVFGADMQISLLNDGPVTFILRA</sequence>
<dbReference type="PANTHER" id="PTHR10472:SF5">
    <property type="entry name" value="D-AMINOACYL-TRNA DEACYLASE 1"/>
    <property type="match status" value="1"/>
</dbReference>
<dbReference type="InterPro" id="IPR003732">
    <property type="entry name" value="Daa-tRNA_deacyls_DTD"/>
</dbReference>
<dbReference type="GO" id="GO:0051500">
    <property type="term" value="F:D-tyrosyl-tRNA(Tyr) deacylase activity"/>
    <property type="evidence" value="ECO:0007669"/>
    <property type="project" value="TreeGrafter"/>
</dbReference>
<reference evidence="2 3" key="1">
    <citation type="submission" date="2015-10" db="EMBL/GenBank/DDBJ databases">
        <title>Metagenome-Assembled Genomes uncover a global brackish microbiome.</title>
        <authorList>
            <person name="Hugerth L.W."/>
            <person name="Larsson J."/>
            <person name="Alneberg J."/>
            <person name="Lindh M.V."/>
            <person name="Legrand C."/>
            <person name="Pinhassi J."/>
            <person name="Andersson A.F."/>
        </authorList>
    </citation>
    <scope>NUCLEOTIDE SEQUENCE [LARGE SCALE GENOMIC DNA]</scope>
    <source>
        <strain evidence="2">BACL3 MAG-120924-bin41</strain>
    </source>
</reference>
<protein>
    <recommendedName>
        <fullName evidence="4">D-tyrosyl-tRNA(Tyr) deacylase</fullName>
    </recommendedName>
</protein>
<gene>
    <name evidence="2" type="ORF">ABS30_06885</name>
</gene>
<comment type="caution">
    <text evidence="2">The sequence shown here is derived from an EMBL/GenBank/DDBJ whole genome shotgun (WGS) entry which is preliminary data.</text>
</comment>
<dbReference type="PANTHER" id="PTHR10472">
    <property type="entry name" value="D-TYROSYL-TRNA TYR DEACYLASE"/>
    <property type="match status" value="1"/>
</dbReference>
<accession>A0A0R2WVH5</accession>
<dbReference type="Proteomes" id="UP000052138">
    <property type="component" value="Unassembled WGS sequence"/>
</dbReference>
<dbReference type="EMBL" id="LIDJ01000209">
    <property type="protein sequence ID" value="KRP27946.1"/>
    <property type="molecule type" value="Genomic_DNA"/>
</dbReference>
<evidence type="ECO:0000313" key="2">
    <source>
        <dbReference type="EMBL" id="KRP27946.1"/>
    </source>
</evidence>
<organism evidence="2 3">
    <name type="scientific">OM182 bacterium BACL3 MAG-120924-bin41</name>
    <dbReference type="NCBI Taxonomy" id="1655632"/>
    <lineage>
        <taxon>Bacteria</taxon>
        <taxon>Pseudomonadati</taxon>
        <taxon>Pseudomonadota</taxon>
        <taxon>Gammaproteobacteria</taxon>
        <taxon>OMG group</taxon>
        <taxon>OM182 clade</taxon>
    </lineage>
</organism>
<dbReference type="GO" id="GO:0005737">
    <property type="term" value="C:cytoplasm"/>
    <property type="evidence" value="ECO:0007669"/>
    <property type="project" value="InterPro"/>
</dbReference>
<dbReference type="AlphaFoldDB" id="A0A0R2WVH5"/>
<evidence type="ECO:0000313" key="3">
    <source>
        <dbReference type="Proteomes" id="UP000052138"/>
    </source>
</evidence>
<evidence type="ECO:0008006" key="4">
    <source>
        <dbReference type="Google" id="ProtNLM"/>
    </source>
</evidence>
<proteinExistence type="inferred from homology"/>
<dbReference type="Gene3D" id="3.50.80.10">
    <property type="entry name" value="D-tyrosyl-tRNA(Tyr) deacylase"/>
    <property type="match status" value="1"/>
</dbReference>
<dbReference type="NCBIfam" id="TIGR00256">
    <property type="entry name" value="D-aminoacyl-tRNA deacylase"/>
    <property type="match status" value="1"/>
</dbReference>
<evidence type="ECO:0000256" key="1">
    <source>
        <dbReference type="ARBA" id="ARBA00009673"/>
    </source>
</evidence>
<dbReference type="InterPro" id="IPR023509">
    <property type="entry name" value="DTD-like_sf"/>
</dbReference>
<comment type="similarity">
    <text evidence="1">Belongs to the DTD family.</text>
</comment>
<dbReference type="SUPFAM" id="SSF69500">
    <property type="entry name" value="DTD-like"/>
    <property type="match status" value="1"/>
</dbReference>